<dbReference type="RefSeq" id="XP_006686167.1">
    <property type="nucleotide sequence ID" value="XM_006686104.1"/>
</dbReference>
<dbReference type="AlphaFoldDB" id="G3B4R4"/>
<dbReference type="InterPro" id="IPR011893">
    <property type="entry name" value="Selenoprotein_Rdx-typ"/>
</dbReference>
<sequence>MTSTAYISDIDLGHVKVSIEYCNKCKWQNRAVWYMQELLMTFDGKINEISLLPNNDKPGTFSVSLKTDKSNKIIYKKRMKKTKDKQDEPWFYDGFPDSKFLKVLIRNELFPGDDLGHLDRYQNFTLNDGATGKVEAAPIEPVECKDCQVEQ</sequence>
<dbReference type="KEGG" id="cten:18250280"/>
<keyword evidence="3" id="KW-1185">Reference proteome</keyword>
<proteinExistence type="predicted"/>
<gene>
    <name evidence="2" type="ORF">CANTEDRAFT_93360</name>
</gene>
<evidence type="ECO:0000313" key="3">
    <source>
        <dbReference type="Proteomes" id="UP000000707"/>
    </source>
</evidence>
<organism evidence="3">
    <name type="scientific">Candida tenuis (strain ATCC 10573 / BCRC 21748 / CBS 615 / JCM 9827 / NBRC 10315 / NRRL Y-1498 / VKM Y-70)</name>
    <name type="common">Yeast</name>
    <name type="synonym">Yamadazyma tenuis</name>
    <dbReference type="NCBI Taxonomy" id="590646"/>
    <lineage>
        <taxon>Eukaryota</taxon>
        <taxon>Fungi</taxon>
        <taxon>Dikarya</taxon>
        <taxon>Ascomycota</taxon>
        <taxon>Saccharomycotina</taxon>
        <taxon>Pichiomycetes</taxon>
        <taxon>Debaryomycetaceae</taxon>
        <taxon>Yamadazyma</taxon>
    </lineage>
</organism>
<dbReference type="EMBL" id="GL996521">
    <property type="protein sequence ID" value="EGV63853.1"/>
    <property type="molecule type" value="Genomic_DNA"/>
</dbReference>
<dbReference type="SUPFAM" id="SSF52833">
    <property type="entry name" value="Thioredoxin-like"/>
    <property type="match status" value="1"/>
</dbReference>
<accession>G3B4R4</accession>
<dbReference type="Gene3D" id="3.40.30.10">
    <property type="entry name" value="Glutaredoxin"/>
    <property type="match status" value="1"/>
</dbReference>
<name>G3B4R4_CANTC</name>
<dbReference type="Proteomes" id="UP000000707">
    <property type="component" value="Unassembled WGS sequence"/>
</dbReference>
<dbReference type="eggNOG" id="ENOG502S6UH">
    <property type="taxonomic scope" value="Eukaryota"/>
</dbReference>
<dbReference type="InterPro" id="IPR036249">
    <property type="entry name" value="Thioredoxin-like_sf"/>
</dbReference>
<reference evidence="2 3" key="1">
    <citation type="journal article" date="2011" name="Proc. Natl. Acad. Sci. U.S.A.">
        <title>Comparative genomics of xylose-fermenting fungi for enhanced biofuel production.</title>
        <authorList>
            <person name="Wohlbach D.J."/>
            <person name="Kuo A."/>
            <person name="Sato T.K."/>
            <person name="Potts K.M."/>
            <person name="Salamov A.A."/>
            <person name="LaButti K.M."/>
            <person name="Sun H."/>
            <person name="Clum A."/>
            <person name="Pangilinan J.L."/>
            <person name="Lindquist E.A."/>
            <person name="Lucas S."/>
            <person name="Lapidus A."/>
            <person name="Jin M."/>
            <person name="Gunawan C."/>
            <person name="Balan V."/>
            <person name="Dale B.E."/>
            <person name="Jeffries T.W."/>
            <person name="Zinkel R."/>
            <person name="Barry K.W."/>
            <person name="Grigoriev I.V."/>
            <person name="Gasch A.P."/>
        </authorList>
    </citation>
    <scope>NUCLEOTIDE SEQUENCE [LARGE SCALE GENOMIC DNA]</scope>
    <source>
        <strain evidence="3">ATCC 10573 / BCRC 21748 / CBS 615 / JCM 9827 / NBRC 10315 / NRRL Y-1498 / VKM Y-70</strain>
    </source>
</reference>
<dbReference type="GeneID" id="18250280"/>
<dbReference type="PANTHER" id="PTHR36417:SF2">
    <property type="entry name" value="SELENOPROTEIN DOMAIN PROTEIN (AFU_ORTHOLOGUE AFUA_1G05220)"/>
    <property type="match status" value="1"/>
</dbReference>
<protein>
    <submittedName>
        <fullName evidence="2">Uncharacterized protein</fullName>
    </submittedName>
</protein>
<keyword evidence="1" id="KW-0676">Redox-active center</keyword>
<dbReference type="HOGENOM" id="CLU_068510_3_0_1"/>
<evidence type="ECO:0000313" key="2">
    <source>
        <dbReference type="EMBL" id="EGV63853.1"/>
    </source>
</evidence>
<dbReference type="OrthoDB" id="515401at2759"/>
<dbReference type="Pfam" id="PF10262">
    <property type="entry name" value="Rdx"/>
    <property type="match status" value="1"/>
</dbReference>
<evidence type="ECO:0000256" key="1">
    <source>
        <dbReference type="ARBA" id="ARBA00023284"/>
    </source>
</evidence>
<dbReference type="PANTHER" id="PTHR36417">
    <property type="entry name" value="SELENOPROTEIN DOMAIN PROTEIN (AFU_ORTHOLOGUE AFUA_1G05220)"/>
    <property type="match status" value="1"/>
</dbReference>